<evidence type="ECO:0000313" key="3">
    <source>
        <dbReference type="Proteomes" id="UP000005239"/>
    </source>
</evidence>
<keyword evidence="3" id="KW-1185">Reference proteome</keyword>
<feature type="compositionally biased region" description="Low complexity" evidence="1">
    <location>
        <begin position="52"/>
        <end position="61"/>
    </location>
</feature>
<name>A0A2A6CSY3_PRIPA</name>
<feature type="region of interest" description="Disordered" evidence="1">
    <location>
        <begin position="48"/>
        <end position="89"/>
    </location>
</feature>
<proteinExistence type="predicted"/>
<dbReference type="Proteomes" id="UP000005239">
    <property type="component" value="Unassembled WGS sequence"/>
</dbReference>
<dbReference type="AlphaFoldDB" id="A0A2A6CSY3"/>
<dbReference type="EnsemblMetazoa" id="PPA37791.1">
    <property type="protein sequence ID" value="PPA37791.1"/>
    <property type="gene ID" value="WBGene00276160"/>
</dbReference>
<feature type="compositionally biased region" description="Basic and acidic residues" evidence="1">
    <location>
        <begin position="69"/>
        <end position="83"/>
    </location>
</feature>
<accession>A0A2A6CSY3</accession>
<organism evidence="2 3">
    <name type="scientific">Pristionchus pacificus</name>
    <name type="common">Parasitic nematode worm</name>
    <dbReference type="NCBI Taxonomy" id="54126"/>
    <lineage>
        <taxon>Eukaryota</taxon>
        <taxon>Metazoa</taxon>
        <taxon>Ecdysozoa</taxon>
        <taxon>Nematoda</taxon>
        <taxon>Chromadorea</taxon>
        <taxon>Rhabditida</taxon>
        <taxon>Rhabditina</taxon>
        <taxon>Diplogasteromorpha</taxon>
        <taxon>Diplogasteroidea</taxon>
        <taxon>Neodiplogasteridae</taxon>
        <taxon>Pristionchus</taxon>
    </lineage>
</organism>
<sequence length="89" mass="10187">MDSSSIESRSIKSLNEFIHKKTYHECVVLEDIAFSHSTSIGVDSLDLREQEQPQQELQAEEPVSSFDVLSRRSERRESTRNEETDSSAL</sequence>
<protein>
    <submittedName>
        <fullName evidence="2">Uncharacterized protein</fullName>
    </submittedName>
</protein>
<gene>
    <name evidence="2" type="primary">WBGene00276160</name>
</gene>
<reference evidence="2" key="2">
    <citation type="submission" date="2022-06" db="UniProtKB">
        <authorList>
            <consortium name="EnsemblMetazoa"/>
        </authorList>
    </citation>
    <scope>IDENTIFICATION</scope>
    <source>
        <strain evidence="2">PS312</strain>
    </source>
</reference>
<evidence type="ECO:0000313" key="2">
    <source>
        <dbReference type="EnsemblMetazoa" id="PPA37791.1"/>
    </source>
</evidence>
<reference evidence="3" key="1">
    <citation type="journal article" date="2008" name="Nat. Genet.">
        <title>The Pristionchus pacificus genome provides a unique perspective on nematode lifestyle and parasitism.</title>
        <authorList>
            <person name="Dieterich C."/>
            <person name="Clifton S.W."/>
            <person name="Schuster L.N."/>
            <person name="Chinwalla A."/>
            <person name="Delehaunty K."/>
            <person name="Dinkelacker I."/>
            <person name="Fulton L."/>
            <person name="Fulton R."/>
            <person name="Godfrey J."/>
            <person name="Minx P."/>
            <person name="Mitreva M."/>
            <person name="Roeseler W."/>
            <person name="Tian H."/>
            <person name="Witte H."/>
            <person name="Yang S.P."/>
            <person name="Wilson R.K."/>
            <person name="Sommer R.J."/>
        </authorList>
    </citation>
    <scope>NUCLEOTIDE SEQUENCE [LARGE SCALE GENOMIC DNA]</scope>
    <source>
        <strain evidence="3">PS312</strain>
    </source>
</reference>
<accession>A0A8R1UQ78</accession>
<evidence type="ECO:0000256" key="1">
    <source>
        <dbReference type="SAM" id="MobiDB-lite"/>
    </source>
</evidence>